<protein>
    <recommendedName>
        <fullName evidence="3">Protein kinase domain-containing protein</fullName>
    </recommendedName>
</protein>
<organism evidence="1 2">
    <name type="scientific">Prunus armeniaca</name>
    <name type="common">Apricot</name>
    <name type="synonym">Armeniaca vulgaris</name>
    <dbReference type="NCBI Taxonomy" id="36596"/>
    <lineage>
        <taxon>Eukaryota</taxon>
        <taxon>Viridiplantae</taxon>
        <taxon>Streptophyta</taxon>
        <taxon>Embryophyta</taxon>
        <taxon>Tracheophyta</taxon>
        <taxon>Spermatophyta</taxon>
        <taxon>Magnoliopsida</taxon>
        <taxon>eudicotyledons</taxon>
        <taxon>Gunneridae</taxon>
        <taxon>Pentapetalae</taxon>
        <taxon>rosids</taxon>
        <taxon>fabids</taxon>
        <taxon>Rosales</taxon>
        <taxon>Rosaceae</taxon>
        <taxon>Amygdaloideae</taxon>
        <taxon>Amygdaleae</taxon>
        <taxon>Prunus</taxon>
    </lineage>
</organism>
<evidence type="ECO:0000313" key="1">
    <source>
        <dbReference type="EMBL" id="CAB4272891.1"/>
    </source>
</evidence>
<dbReference type="Proteomes" id="UP000507222">
    <property type="component" value="Unassembled WGS sequence"/>
</dbReference>
<proteinExistence type="predicted"/>
<gene>
    <name evidence="1" type="ORF">CURHAP_LOCUS19754</name>
</gene>
<accession>A0A6J5U940</accession>
<evidence type="ECO:0008006" key="3">
    <source>
        <dbReference type="Google" id="ProtNLM"/>
    </source>
</evidence>
<sequence length="60" mass="7018">MVDCVVDIYSAGILLFVMMLKTKPITDVEMVATIVALKNHEELLEEWNHYPQWQLVMRLV</sequence>
<dbReference type="AlphaFoldDB" id="A0A6J5U940"/>
<name>A0A6J5U940_PRUAR</name>
<dbReference type="InterPro" id="IPR011009">
    <property type="entry name" value="Kinase-like_dom_sf"/>
</dbReference>
<dbReference type="EMBL" id="CAEKDK010000003">
    <property type="protein sequence ID" value="CAB4272891.1"/>
    <property type="molecule type" value="Genomic_DNA"/>
</dbReference>
<reference evidence="1 2" key="1">
    <citation type="submission" date="2020-05" db="EMBL/GenBank/DDBJ databases">
        <authorList>
            <person name="Campoy J."/>
            <person name="Schneeberger K."/>
            <person name="Spophaly S."/>
        </authorList>
    </citation>
    <scope>NUCLEOTIDE SEQUENCE [LARGE SCALE GENOMIC DNA]</scope>
    <source>
        <strain evidence="1">PruArmRojPasFocal</strain>
    </source>
</reference>
<dbReference type="SUPFAM" id="SSF56112">
    <property type="entry name" value="Protein kinase-like (PK-like)"/>
    <property type="match status" value="1"/>
</dbReference>
<evidence type="ECO:0000313" key="2">
    <source>
        <dbReference type="Proteomes" id="UP000507222"/>
    </source>
</evidence>